<dbReference type="OrthoDB" id="9798161at2"/>
<sequence length="150" mass="17997">MPQSLTKLYAHLVFSTKNRKPWLDEPIRPRVHAYLATTIRDMDCRWVVVGGADDHVHILFDMGKKHAPAEFVEHIKRESSKFVKTLGNQYQRFYWQRGYGMFSVSPILRDDAEAYVRNQEEHHRTRSFQDEFRAMLNKYGIEFDERYVWD</sequence>
<dbReference type="SMART" id="SM01321">
    <property type="entry name" value="Y1_Tnp"/>
    <property type="match status" value="1"/>
</dbReference>
<dbReference type="PANTHER" id="PTHR33360:SF2">
    <property type="entry name" value="TRANSPOSASE FOR INSERTION SEQUENCE ELEMENT IS200"/>
    <property type="match status" value="1"/>
</dbReference>
<dbReference type="RefSeq" id="WP_145063766.1">
    <property type="nucleotide sequence ID" value="NZ_CP036263.1"/>
</dbReference>
<dbReference type="InterPro" id="IPR036515">
    <property type="entry name" value="Transposase_17_sf"/>
</dbReference>
<name>A0A517N341_9BACT</name>
<dbReference type="GO" id="GO:0003677">
    <property type="term" value="F:DNA binding"/>
    <property type="evidence" value="ECO:0007669"/>
    <property type="project" value="InterPro"/>
</dbReference>
<dbReference type="GO" id="GO:0006313">
    <property type="term" value="P:DNA transposition"/>
    <property type="evidence" value="ECO:0007669"/>
    <property type="project" value="InterPro"/>
</dbReference>
<accession>A0A517N341</accession>
<evidence type="ECO:0000259" key="1">
    <source>
        <dbReference type="SMART" id="SM01321"/>
    </source>
</evidence>
<feature type="domain" description="Transposase IS200-like" evidence="1">
    <location>
        <begin position="5"/>
        <end position="119"/>
    </location>
</feature>
<dbReference type="EMBL" id="CP036263">
    <property type="protein sequence ID" value="QDT01560.1"/>
    <property type="molecule type" value="Genomic_DNA"/>
</dbReference>
<dbReference type="Gene3D" id="3.30.70.1290">
    <property type="entry name" value="Transposase IS200-like"/>
    <property type="match status" value="1"/>
</dbReference>
<organism evidence="2 3">
    <name type="scientific">Adhaeretor mobilis</name>
    <dbReference type="NCBI Taxonomy" id="1930276"/>
    <lineage>
        <taxon>Bacteria</taxon>
        <taxon>Pseudomonadati</taxon>
        <taxon>Planctomycetota</taxon>
        <taxon>Planctomycetia</taxon>
        <taxon>Pirellulales</taxon>
        <taxon>Lacipirellulaceae</taxon>
        <taxon>Adhaeretor</taxon>
    </lineage>
</organism>
<dbReference type="SUPFAM" id="SSF143422">
    <property type="entry name" value="Transposase IS200-like"/>
    <property type="match status" value="1"/>
</dbReference>
<protein>
    <submittedName>
        <fullName evidence="2">Transposase IS200 like protein</fullName>
    </submittedName>
</protein>
<dbReference type="InterPro" id="IPR002686">
    <property type="entry name" value="Transposase_17"/>
</dbReference>
<dbReference type="Pfam" id="PF01797">
    <property type="entry name" value="Y1_Tnp"/>
    <property type="match status" value="1"/>
</dbReference>
<keyword evidence="3" id="KW-1185">Reference proteome</keyword>
<dbReference type="PANTHER" id="PTHR33360">
    <property type="entry name" value="TRANSPOSASE FOR INSERTION SEQUENCE ELEMENT IS200"/>
    <property type="match status" value="1"/>
</dbReference>
<dbReference type="Proteomes" id="UP000319852">
    <property type="component" value="Chromosome"/>
</dbReference>
<reference evidence="2 3" key="1">
    <citation type="submission" date="2019-02" db="EMBL/GenBank/DDBJ databases">
        <title>Deep-cultivation of Planctomycetes and their phenomic and genomic characterization uncovers novel biology.</title>
        <authorList>
            <person name="Wiegand S."/>
            <person name="Jogler M."/>
            <person name="Boedeker C."/>
            <person name="Pinto D."/>
            <person name="Vollmers J."/>
            <person name="Rivas-Marin E."/>
            <person name="Kohn T."/>
            <person name="Peeters S.H."/>
            <person name="Heuer A."/>
            <person name="Rast P."/>
            <person name="Oberbeckmann S."/>
            <person name="Bunk B."/>
            <person name="Jeske O."/>
            <person name="Meyerdierks A."/>
            <person name="Storesund J.E."/>
            <person name="Kallscheuer N."/>
            <person name="Luecker S."/>
            <person name="Lage O.M."/>
            <person name="Pohl T."/>
            <person name="Merkel B.J."/>
            <person name="Hornburger P."/>
            <person name="Mueller R.-W."/>
            <person name="Bruemmer F."/>
            <person name="Labrenz M."/>
            <person name="Spormann A.M."/>
            <person name="Op den Camp H."/>
            <person name="Overmann J."/>
            <person name="Amann R."/>
            <person name="Jetten M.S.M."/>
            <person name="Mascher T."/>
            <person name="Medema M.H."/>
            <person name="Devos D.P."/>
            <person name="Kaster A.-K."/>
            <person name="Ovreas L."/>
            <person name="Rohde M."/>
            <person name="Galperin M.Y."/>
            <person name="Jogler C."/>
        </authorList>
    </citation>
    <scope>NUCLEOTIDE SEQUENCE [LARGE SCALE GENOMIC DNA]</scope>
    <source>
        <strain evidence="2 3">HG15A2</strain>
    </source>
</reference>
<dbReference type="GO" id="GO:0004803">
    <property type="term" value="F:transposase activity"/>
    <property type="evidence" value="ECO:0007669"/>
    <property type="project" value="InterPro"/>
</dbReference>
<dbReference type="NCBIfam" id="NF033573">
    <property type="entry name" value="transpos_IS200"/>
    <property type="match status" value="1"/>
</dbReference>
<evidence type="ECO:0000313" key="3">
    <source>
        <dbReference type="Proteomes" id="UP000319852"/>
    </source>
</evidence>
<dbReference type="AlphaFoldDB" id="A0A517N341"/>
<evidence type="ECO:0000313" key="2">
    <source>
        <dbReference type="EMBL" id="QDT01560.1"/>
    </source>
</evidence>
<proteinExistence type="predicted"/>
<gene>
    <name evidence="2" type="ORF">HG15A2_49070</name>
</gene>
<dbReference type="KEGG" id="amob:HG15A2_49070"/>